<proteinExistence type="predicted"/>
<name>A0ABT1NJK7_9FIRM</name>
<sequence>MDFKYITADEREELYNEIWSEPVITVAKRYGMSDNGLRKHCKRLGIPLPPSGYWARVKAGQKVPKPALPKVTGELKKHVRNYAIKYRTGIEQLTDAELMADEELCLLKDETKKLIKDICSQVQVKGQLRSPHHLITEHKEEVIYRKKRDKALKQANFNSTYYANVKSKYRENNPILPINVSESNLNRVYRILDAIISTLEEMEGYTRVSIEAGKDKAYFVIMRSSFYFEVKEELRKKRGSQSNSEAQTYLVLSMSAKSWFTNSGQCSMNYKDNDNGPLETQVGKIIYDMFVVANKHLSIDELKEREEKRERDERERQRRLEQMRKGELEEIKLLEQAASDWDKAEKIRRFVDCMERQINDVSYAEKRVMLSKWLKWARDKADWLDPLTEKDDELLGKSKHIFELIEDESD</sequence>
<protein>
    <submittedName>
        <fullName evidence="2">Uncharacterized protein</fullName>
    </submittedName>
</protein>
<evidence type="ECO:0000313" key="3">
    <source>
        <dbReference type="Proteomes" id="UP001651880"/>
    </source>
</evidence>
<evidence type="ECO:0000313" key="2">
    <source>
        <dbReference type="EMBL" id="MCQ1530071.1"/>
    </source>
</evidence>
<reference evidence="2 3" key="1">
    <citation type="submission" date="2021-10" db="EMBL/GenBank/DDBJ databases">
        <title>Lutispora strain m25 sp. nov., a thermophilic, non-spore-forming bacterium isolated from a lab-scale methanogenic bioreactor digesting anaerobic sludge.</title>
        <authorList>
            <person name="El Houari A."/>
            <person name="Mcdonald J."/>
        </authorList>
    </citation>
    <scope>NUCLEOTIDE SEQUENCE [LARGE SCALE GENOMIC DNA]</scope>
    <source>
        <strain evidence="3">m25</strain>
    </source>
</reference>
<keyword evidence="1" id="KW-0175">Coiled coil</keyword>
<accession>A0ABT1NJK7</accession>
<comment type="caution">
    <text evidence="2">The sequence shown here is derived from an EMBL/GenBank/DDBJ whole genome shotgun (WGS) entry which is preliminary data.</text>
</comment>
<evidence type="ECO:0000256" key="1">
    <source>
        <dbReference type="SAM" id="Coils"/>
    </source>
</evidence>
<dbReference type="EMBL" id="JAJEKE010000009">
    <property type="protein sequence ID" value="MCQ1530071.1"/>
    <property type="molecule type" value="Genomic_DNA"/>
</dbReference>
<keyword evidence="3" id="KW-1185">Reference proteome</keyword>
<feature type="coiled-coil region" evidence="1">
    <location>
        <begin position="302"/>
        <end position="337"/>
    </location>
</feature>
<dbReference type="RefSeq" id="WP_255227592.1">
    <property type="nucleotide sequence ID" value="NZ_JAJEKE010000009.1"/>
</dbReference>
<organism evidence="2 3">
    <name type="scientific">Lutispora saccharofermentans</name>
    <dbReference type="NCBI Taxonomy" id="3024236"/>
    <lineage>
        <taxon>Bacteria</taxon>
        <taxon>Bacillati</taxon>
        <taxon>Bacillota</taxon>
        <taxon>Clostridia</taxon>
        <taxon>Lutisporales</taxon>
        <taxon>Lutisporaceae</taxon>
        <taxon>Lutispora</taxon>
    </lineage>
</organism>
<gene>
    <name evidence="2" type="ORF">LJD61_11000</name>
</gene>
<dbReference type="Proteomes" id="UP001651880">
    <property type="component" value="Unassembled WGS sequence"/>
</dbReference>